<organism evidence="3 4">
    <name type="scientific">Bordetella ansorpii</name>
    <dbReference type="NCBI Taxonomy" id="288768"/>
    <lineage>
        <taxon>Bacteria</taxon>
        <taxon>Pseudomonadati</taxon>
        <taxon>Pseudomonadota</taxon>
        <taxon>Betaproteobacteria</taxon>
        <taxon>Burkholderiales</taxon>
        <taxon>Alcaligenaceae</taxon>
        <taxon>Bordetella</taxon>
    </lineage>
</organism>
<dbReference type="PANTHER" id="PTHR35174">
    <property type="entry name" value="BLL7171 PROTEIN-RELATED"/>
    <property type="match status" value="1"/>
</dbReference>
<dbReference type="Pfam" id="PF03795">
    <property type="entry name" value="YCII"/>
    <property type="match status" value="1"/>
</dbReference>
<reference evidence="3 4" key="1">
    <citation type="submission" date="2016-04" db="EMBL/GenBank/DDBJ databases">
        <authorList>
            <consortium name="Pathogen Informatics"/>
        </authorList>
    </citation>
    <scope>NUCLEOTIDE SEQUENCE [LARGE SCALE GENOMIC DNA]</scope>
    <source>
        <strain evidence="3 4">H050680373</strain>
    </source>
</reference>
<sequence length="138" mass="15310">MRYMIIVKASPESEAGLMPDESLLAAMGAYHDALARAGVLLDASGLRRTAEGWRVQYDGKDRRRVIDGPFADSKEMIAGYTLIQVRTPEEALEWSKRYPNPRGAGKECAIEVRRVFEMEDFLPGPAIEPSNQIGNARA</sequence>
<evidence type="ECO:0000256" key="1">
    <source>
        <dbReference type="ARBA" id="ARBA00007689"/>
    </source>
</evidence>
<dbReference type="STRING" id="288768.SAMEA3906486_03638"/>
<proteinExistence type="inferred from homology"/>
<dbReference type="RefSeq" id="WP_066130062.1">
    <property type="nucleotide sequence ID" value="NZ_FKIF01000007.1"/>
</dbReference>
<dbReference type="InterPro" id="IPR011008">
    <property type="entry name" value="Dimeric_a/b-barrel"/>
</dbReference>
<feature type="domain" description="YCII-related" evidence="2">
    <location>
        <begin position="1"/>
        <end position="118"/>
    </location>
</feature>
<dbReference type="Gene3D" id="3.30.70.1060">
    <property type="entry name" value="Dimeric alpha+beta barrel"/>
    <property type="match status" value="1"/>
</dbReference>
<dbReference type="Proteomes" id="UP000076848">
    <property type="component" value="Unassembled WGS sequence"/>
</dbReference>
<name>A0A157SMJ1_9BORD</name>
<accession>A0A157SMJ1</accession>
<evidence type="ECO:0000313" key="3">
    <source>
        <dbReference type="EMBL" id="SAI71605.1"/>
    </source>
</evidence>
<comment type="similarity">
    <text evidence="1">Belongs to the YciI family.</text>
</comment>
<dbReference type="PANTHER" id="PTHR35174:SF4">
    <property type="entry name" value="BLL7163 PROTEIN"/>
    <property type="match status" value="1"/>
</dbReference>
<keyword evidence="4" id="KW-1185">Reference proteome</keyword>
<evidence type="ECO:0000313" key="4">
    <source>
        <dbReference type="Proteomes" id="UP000076848"/>
    </source>
</evidence>
<dbReference type="SUPFAM" id="SSF54909">
    <property type="entry name" value="Dimeric alpha+beta barrel"/>
    <property type="match status" value="1"/>
</dbReference>
<gene>
    <name evidence="3" type="ORF">SAMEA3906486_03638</name>
</gene>
<dbReference type="EMBL" id="FKIF01000007">
    <property type="protein sequence ID" value="SAI71605.1"/>
    <property type="molecule type" value="Genomic_DNA"/>
</dbReference>
<evidence type="ECO:0000259" key="2">
    <source>
        <dbReference type="Pfam" id="PF03795"/>
    </source>
</evidence>
<dbReference type="InterPro" id="IPR005545">
    <property type="entry name" value="YCII"/>
</dbReference>
<dbReference type="AlphaFoldDB" id="A0A157SMJ1"/>
<dbReference type="OrthoDB" id="9807535at2"/>
<protein>
    <submittedName>
        <fullName evidence="3">Uncharacterized protein conserved in bacteria</fullName>
    </submittedName>
</protein>